<dbReference type="PANTHER" id="PTHR30085">
    <property type="entry name" value="AMINO ACID ABC TRANSPORTER PERMEASE"/>
    <property type="match status" value="1"/>
</dbReference>
<evidence type="ECO:0000256" key="5">
    <source>
        <dbReference type="SAM" id="SignalP"/>
    </source>
</evidence>
<dbReference type="Gene3D" id="3.40.190.10">
    <property type="entry name" value="Periplasmic binding protein-like II"/>
    <property type="match status" value="2"/>
</dbReference>
<dbReference type="SMART" id="SM00062">
    <property type="entry name" value="PBPb"/>
    <property type="match status" value="1"/>
</dbReference>
<dbReference type="SUPFAM" id="SSF53850">
    <property type="entry name" value="Periplasmic binding protein-like II"/>
    <property type="match status" value="1"/>
</dbReference>
<keyword evidence="8" id="KW-1185">Reference proteome</keyword>
<evidence type="ECO:0000313" key="8">
    <source>
        <dbReference type="Proteomes" id="UP000769617"/>
    </source>
</evidence>
<accession>A0ABS6ZSL2</accession>
<comment type="caution">
    <text evidence="7">The sequence shown here is derived from an EMBL/GenBank/DDBJ whole genome shotgun (WGS) entry which is preliminary data.</text>
</comment>
<sequence>MRDNKNKWVLLTSAAALTLGAVSVASAETLENTRERGVVQCGVSDGLPGFSAPNDQGEWQGLDVDVCRAVAAAVFGDADAVRYISLNAVERFTALQSGEVDVLSRNTTWTATRDTTLGLNFAGVNFYDGQGFLVSKDLGISSAKELDGAAICIQSGTTTELNLADYFRANEMQFDPIVFDTSEQTVGGFEAGRCDVLTSDTSQLAALRIQLSEPDSAMILPEVISKEPLGPVVRQGDDQWFNIVKWSLFAMLNAEELGVNSENVDEMRDSDNPNIARLLGQDGNYGEGMGLDANWAYNIISQVGNYAESFDRNVGPNSPLGIERGVNALWNDGGFQYAPPIR</sequence>
<reference evidence="7 8" key="1">
    <citation type="submission" date="2021-07" db="EMBL/GenBank/DDBJ databases">
        <authorList>
            <person name="So Y."/>
        </authorList>
    </citation>
    <scope>NUCLEOTIDE SEQUENCE [LARGE SCALE GENOMIC DNA]</scope>
    <source>
        <strain evidence="7 8">Y3S6</strain>
    </source>
</reference>
<feature type="domain" description="Solute-binding protein family 3/N-terminal" evidence="6">
    <location>
        <begin position="38"/>
        <end position="267"/>
    </location>
</feature>
<dbReference type="RefSeq" id="WP_209474773.1">
    <property type="nucleotide sequence ID" value="NZ_JAHYCA010000007.1"/>
</dbReference>
<dbReference type="Proteomes" id="UP000769617">
    <property type="component" value="Unassembled WGS sequence"/>
</dbReference>
<evidence type="ECO:0000256" key="2">
    <source>
        <dbReference type="ARBA" id="ARBA00022448"/>
    </source>
</evidence>
<keyword evidence="3 5" id="KW-0732">Signal</keyword>
<dbReference type="PROSITE" id="PS01039">
    <property type="entry name" value="SBP_BACTERIAL_3"/>
    <property type="match status" value="1"/>
</dbReference>
<evidence type="ECO:0000313" key="7">
    <source>
        <dbReference type="EMBL" id="MBW6393044.1"/>
    </source>
</evidence>
<evidence type="ECO:0000256" key="4">
    <source>
        <dbReference type="RuleBase" id="RU003744"/>
    </source>
</evidence>
<organism evidence="7 8">
    <name type="scientific">Billgrantia antri</name>
    <dbReference type="NCBI Taxonomy" id="2846777"/>
    <lineage>
        <taxon>Bacteria</taxon>
        <taxon>Pseudomonadati</taxon>
        <taxon>Pseudomonadota</taxon>
        <taxon>Gammaproteobacteria</taxon>
        <taxon>Oceanospirillales</taxon>
        <taxon>Halomonadaceae</taxon>
        <taxon>Billgrantia</taxon>
    </lineage>
</organism>
<keyword evidence="2" id="KW-0813">Transport</keyword>
<evidence type="ECO:0000256" key="1">
    <source>
        <dbReference type="ARBA" id="ARBA00010333"/>
    </source>
</evidence>
<dbReference type="InterPro" id="IPR051455">
    <property type="entry name" value="Bact_solute-bind_prot3"/>
</dbReference>
<dbReference type="EMBL" id="JAHYCA010000007">
    <property type="protein sequence ID" value="MBW6393044.1"/>
    <property type="molecule type" value="Genomic_DNA"/>
</dbReference>
<name>A0ABS6ZSL2_9GAMM</name>
<dbReference type="InterPro" id="IPR001638">
    <property type="entry name" value="Solute-binding_3/MltF_N"/>
</dbReference>
<gene>
    <name evidence="7" type="ORF">KPL81_17965</name>
</gene>
<evidence type="ECO:0000256" key="3">
    <source>
        <dbReference type="ARBA" id="ARBA00022729"/>
    </source>
</evidence>
<feature type="chain" id="PRO_5047054433" evidence="5">
    <location>
        <begin position="28"/>
        <end position="342"/>
    </location>
</feature>
<feature type="signal peptide" evidence="5">
    <location>
        <begin position="1"/>
        <end position="27"/>
    </location>
</feature>
<dbReference type="CDD" id="cd13692">
    <property type="entry name" value="PBP2_BztA"/>
    <property type="match status" value="1"/>
</dbReference>
<dbReference type="PANTHER" id="PTHR30085:SF7">
    <property type="entry name" value="AMINO-ACID ABC TRANSPORTER-BINDING PROTEIN YHDW-RELATED"/>
    <property type="match status" value="1"/>
</dbReference>
<dbReference type="InterPro" id="IPR018313">
    <property type="entry name" value="SBP_3_CS"/>
</dbReference>
<protein>
    <submittedName>
        <fullName evidence="7">Amino acid ABC transporter substrate-binding protein</fullName>
    </submittedName>
</protein>
<proteinExistence type="inferred from homology"/>
<evidence type="ECO:0000259" key="6">
    <source>
        <dbReference type="SMART" id="SM00062"/>
    </source>
</evidence>
<dbReference type="Pfam" id="PF00497">
    <property type="entry name" value="SBP_bac_3"/>
    <property type="match status" value="1"/>
</dbReference>
<comment type="similarity">
    <text evidence="1 4">Belongs to the bacterial solute-binding protein 3 family.</text>
</comment>